<protein>
    <submittedName>
        <fullName evidence="1">Uncharacterized protein</fullName>
    </submittedName>
</protein>
<name>A0A096XTC1_9CAUD</name>
<sequence>MKLKEFIKLAESKGATLEAYNELGGYELTRGDIVDQNPVLIAYMQGAYSVEIPNKELENKELTELAFVYKNVSLIYPNEKELLSGLGL</sequence>
<accession>A0A096XTC1</accession>
<proteinExistence type="predicted"/>
<evidence type="ECO:0000313" key="1">
    <source>
        <dbReference type="EMBL" id="AII28553.1"/>
    </source>
</evidence>
<dbReference type="RefSeq" id="YP_009147194.1">
    <property type="nucleotide sequence ID" value="NC_027335.2"/>
</dbReference>
<organism evidence="1 2">
    <name type="scientific">Enterococcus phage ECP3</name>
    <dbReference type="NCBI Taxonomy" id="1498168"/>
    <lineage>
        <taxon>Viruses</taxon>
        <taxon>Duplodnaviria</taxon>
        <taxon>Heunggongvirae</taxon>
        <taxon>Uroviricota</taxon>
        <taxon>Caudoviricetes</taxon>
        <taxon>Herelleviridae</taxon>
        <taxon>Brockvirinae</taxon>
        <taxon>Kochikohdavirus</taxon>
        <taxon>Kochikohdavirus ECP3</taxon>
    </lineage>
</organism>
<keyword evidence="2" id="KW-1185">Reference proteome</keyword>
<dbReference type="GeneID" id="24628242"/>
<evidence type="ECO:0000313" key="2">
    <source>
        <dbReference type="Proteomes" id="UP000030157"/>
    </source>
</evidence>
<dbReference type="EMBL" id="KJ801817">
    <property type="protein sequence ID" value="AII28553.1"/>
    <property type="molecule type" value="Genomic_DNA"/>
</dbReference>
<reference evidence="1" key="1">
    <citation type="submission" date="2014-05" db="EMBL/GenBank/DDBJ databases">
        <title>Complete genome sequence of Enterococcus faecalis bacteriophage ECP3.</title>
        <authorList>
            <person name="Kang H.-Y."/>
            <person name="Kim S."/>
            <person name="Kim J."/>
        </authorList>
    </citation>
    <scope>NUCLEOTIDE SEQUENCE [LARGE SCALE GENOMIC DNA]</scope>
    <source>
        <strain evidence="1">ECP3</strain>
    </source>
</reference>
<dbReference type="Proteomes" id="UP000030157">
    <property type="component" value="Segment"/>
</dbReference>